<proteinExistence type="predicted"/>
<evidence type="ECO:0008006" key="4">
    <source>
        <dbReference type="Google" id="ProtNLM"/>
    </source>
</evidence>
<dbReference type="PANTHER" id="PTHR43384:SF14">
    <property type="entry name" value="ESX-1 SECRETION-ASSOCIATED PROTEIN ESPI"/>
    <property type="match status" value="1"/>
</dbReference>
<evidence type="ECO:0000313" key="3">
    <source>
        <dbReference type="Proteomes" id="UP001501470"/>
    </source>
</evidence>
<protein>
    <recommendedName>
        <fullName evidence="4">MinD-like ATPase involved in chromosome partitioning or flagellar assembly</fullName>
    </recommendedName>
</protein>
<sequence length="310" mass="32510">MVPREFGGGAVVERLWQSAARLPVGGALIGVSSADGGVGRSAITAALGGVLACAVPRLVLAVDATGRSWGGLTERVADGDGTVWDAVAGLNAADTTDGQMRPQVHIDLETVLGWTRRTPAGLHALVAEPQRTAQRRPPVLRETRTAVDRLHQHFAVALLDLPVADVRSAWQSLRDVTVPILVARAGVDSLRHTQRLLAQLRAAGLGDVVDRTVLAVVATVPNPPREAKALCRQTAELVRLVVEVPYDPHLARPEPVDPRRTRRATRQALLELAAACLTRSKPTAGPSRASAAATDADAPPASAAGRTATA</sequence>
<dbReference type="InterPro" id="IPR050625">
    <property type="entry name" value="ParA/MinD_ATPase"/>
</dbReference>
<dbReference type="InterPro" id="IPR027417">
    <property type="entry name" value="P-loop_NTPase"/>
</dbReference>
<evidence type="ECO:0000256" key="1">
    <source>
        <dbReference type="SAM" id="MobiDB-lite"/>
    </source>
</evidence>
<evidence type="ECO:0000313" key="2">
    <source>
        <dbReference type="EMBL" id="GAA1574573.1"/>
    </source>
</evidence>
<comment type="caution">
    <text evidence="2">The sequence shown here is derived from an EMBL/GenBank/DDBJ whole genome shotgun (WGS) entry which is preliminary data.</text>
</comment>
<dbReference type="SUPFAM" id="SSF52540">
    <property type="entry name" value="P-loop containing nucleoside triphosphate hydrolases"/>
    <property type="match status" value="1"/>
</dbReference>
<reference evidence="3" key="1">
    <citation type="journal article" date="2019" name="Int. J. Syst. Evol. Microbiol.">
        <title>The Global Catalogue of Microorganisms (GCM) 10K type strain sequencing project: providing services to taxonomists for standard genome sequencing and annotation.</title>
        <authorList>
            <consortium name="The Broad Institute Genomics Platform"/>
            <consortium name="The Broad Institute Genome Sequencing Center for Infectious Disease"/>
            <person name="Wu L."/>
            <person name="Ma J."/>
        </authorList>
    </citation>
    <scope>NUCLEOTIDE SEQUENCE [LARGE SCALE GENOMIC DNA]</scope>
    <source>
        <strain evidence="3">JCM 15933</strain>
    </source>
</reference>
<dbReference type="Pfam" id="PF06564">
    <property type="entry name" value="CBP_BcsQ"/>
    <property type="match status" value="1"/>
</dbReference>
<dbReference type="PANTHER" id="PTHR43384">
    <property type="entry name" value="SEPTUM SITE-DETERMINING PROTEIN MIND HOMOLOG, CHLOROPLASTIC-RELATED"/>
    <property type="match status" value="1"/>
</dbReference>
<dbReference type="EMBL" id="BAAAQD010000052">
    <property type="protein sequence ID" value="GAA1574573.1"/>
    <property type="molecule type" value="Genomic_DNA"/>
</dbReference>
<dbReference type="InterPro" id="IPR017746">
    <property type="entry name" value="Cellulose_synthase_operon_BcsQ"/>
</dbReference>
<dbReference type="Proteomes" id="UP001501470">
    <property type="component" value="Unassembled WGS sequence"/>
</dbReference>
<dbReference type="Gene3D" id="3.40.50.300">
    <property type="entry name" value="P-loop containing nucleotide triphosphate hydrolases"/>
    <property type="match status" value="1"/>
</dbReference>
<gene>
    <name evidence="2" type="ORF">GCM10009827_115570</name>
</gene>
<keyword evidence="3" id="KW-1185">Reference proteome</keyword>
<feature type="region of interest" description="Disordered" evidence="1">
    <location>
        <begin position="280"/>
        <end position="310"/>
    </location>
</feature>
<name>A0ABP4P657_9ACTN</name>
<feature type="compositionally biased region" description="Low complexity" evidence="1">
    <location>
        <begin position="282"/>
        <end position="310"/>
    </location>
</feature>
<accession>A0ABP4P657</accession>
<organism evidence="2 3">
    <name type="scientific">Dactylosporangium maewongense</name>
    <dbReference type="NCBI Taxonomy" id="634393"/>
    <lineage>
        <taxon>Bacteria</taxon>
        <taxon>Bacillati</taxon>
        <taxon>Actinomycetota</taxon>
        <taxon>Actinomycetes</taxon>
        <taxon>Micromonosporales</taxon>
        <taxon>Micromonosporaceae</taxon>
        <taxon>Dactylosporangium</taxon>
    </lineage>
</organism>